<dbReference type="Proteomes" id="UP000623509">
    <property type="component" value="Unassembled WGS sequence"/>
</dbReference>
<proteinExistence type="predicted"/>
<sequence length="244" mass="26836">MSPIFRRRLLDAASAPYRAVGVVHHRWARGKLGGDAIFTALVDGAVFPDQARVLDLGCGRGLLAAWHLAAEALAARGEWPADTHRPPRDLHFTGVELMAREAEAGMRALLPHYPGRVALSGGDMREVALEGFDVVAILDVLHYVDHAAQDLLLDRIRAALPPGGLFLTRVGDANGGLRFRISQWVDRGISFIQGHRLSRMWCRPLAEWVRILEARGFKVETRPMNGHQPFANVMLIARVPQAAG</sequence>
<name>A0A272EWU2_9RHOO</name>
<keyword evidence="2" id="KW-0808">Transferase</keyword>
<evidence type="ECO:0000313" key="4">
    <source>
        <dbReference type="Proteomes" id="UP000623509"/>
    </source>
</evidence>
<dbReference type="RefSeq" id="WP_095523736.1">
    <property type="nucleotide sequence ID" value="NZ_MDUX01000010.1"/>
</dbReference>
<organism evidence="2 3">
    <name type="scientific">Candidatus Dactylopiibacterium carminicum</name>
    <dbReference type="NCBI Taxonomy" id="857335"/>
    <lineage>
        <taxon>Bacteria</taxon>
        <taxon>Pseudomonadati</taxon>
        <taxon>Pseudomonadota</taxon>
        <taxon>Betaproteobacteria</taxon>
        <taxon>Rhodocyclales</taxon>
        <taxon>Rhodocyclaceae</taxon>
        <taxon>Candidatus Dactylopiibacterium</taxon>
    </lineage>
</organism>
<dbReference type="Proteomes" id="UP000216107">
    <property type="component" value="Unassembled WGS sequence"/>
</dbReference>
<dbReference type="CDD" id="cd02440">
    <property type="entry name" value="AdoMet_MTases"/>
    <property type="match status" value="1"/>
</dbReference>
<dbReference type="EMBL" id="MDUX01000010">
    <property type="protein sequence ID" value="KAF7600023.1"/>
    <property type="molecule type" value="Genomic_DNA"/>
</dbReference>
<reference evidence="1 4" key="1">
    <citation type="submission" date="2016-08" db="EMBL/GenBank/DDBJ databases">
        <title>Candidatus Dactylopiibacterium carminicum genome sequence.</title>
        <authorList>
            <person name="Ramirez-Puebla S.T."/>
            <person name="Ormeno-Orrillo E."/>
            <person name="Vera-Ponce De Leon A."/>
            <person name="Luis L."/>
            <person name="Sanchez-Flores A."/>
            <person name="Monica R."/>
            <person name="Martinez-Romero E."/>
        </authorList>
    </citation>
    <scope>NUCLEOTIDE SEQUENCE [LARGE SCALE GENOMIC DNA]</scope>
    <source>
        <strain evidence="1">END1</strain>
    </source>
</reference>
<dbReference type="SUPFAM" id="SSF53335">
    <property type="entry name" value="S-adenosyl-L-methionine-dependent methyltransferases"/>
    <property type="match status" value="1"/>
</dbReference>
<evidence type="ECO:0000313" key="1">
    <source>
        <dbReference type="EMBL" id="KAF7600023.1"/>
    </source>
</evidence>
<gene>
    <name evidence="1" type="ORF">BGI27_04595</name>
    <name evidence="2" type="ORF">CGU29_03400</name>
</gene>
<dbReference type="Pfam" id="PF13489">
    <property type="entry name" value="Methyltransf_23"/>
    <property type="match status" value="1"/>
</dbReference>
<dbReference type="AlphaFoldDB" id="A0A272EWU2"/>
<dbReference type="EMBL" id="NMRN01000006">
    <property type="protein sequence ID" value="PAS94587.1"/>
    <property type="molecule type" value="Genomic_DNA"/>
</dbReference>
<keyword evidence="2" id="KW-0489">Methyltransferase</keyword>
<dbReference type="OrthoDB" id="5565939at2"/>
<protein>
    <submittedName>
        <fullName evidence="1">Class I SAM-dependent methyltransferase</fullName>
    </submittedName>
    <submittedName>
        <fullName evidence="2">Methyltransferase type 11</fullName>
    </submittedName>
</protein>
<dbReference type="Gene3D" id="3.40.50.150">
    <property type="entry name" value="Vaccinia Virus protein VP39"/>
    <property type="match status" value="1"/>
</dbReference>
<evidence type="ECO:0000313" key="2">
    <source>
        <dbReference type="EMBL" id="PAS94587.1"/>
    </source>
</evidence>
<dbReference type="InterPro" id="IPR029063">
    <property type="entry name" value="SAM-dependent_MTases_sf"/>
</dbReference>
<dbReference type="GO" id="GO:0032259">
    <property type="term" value="P:methylation"/>
    <property type="evidence" value="ECO:0007669"/>
    <property type="project" value="UniProtKB-KW"/>
</dbReference>
<reference evidence="2 3" key="2">
    <citation type="submission" date="2017-07" db="EMBL/GenBank/DDBJ databases">
        <title>Candidatus Dactylopiibacterium carminicum, a nitrogen-fixing symbiont of the cochineal insect Dactylopius coccus and Dactylopius opuntiae (Hemiptera: Coccoidea: Dactylopiidae).</title>
        <authorList>
            <person name="Vera A."/>
        </authorList>
    </citation>
    <scope>NUCLEOTIDE SEQUENCE [LARGE SCALE GENOMIC DNA]</scope>
    <source>
        <strain evidence="2 3">NFDCM</strain>
    </source>
</reference>
<evidence type="ECO:0000313" key="3">
    <source>
        <dbReference type="Proteomes" id="UP000216107"/>
    </source>
</evidence>
<keyword evidence="4" id="KW-1185">Reference proteome</keyword>
<accession>A0A272EWU2</accession>
<comment type="caution">
    <text evidence="2">The sequence shown here is derived from an EMBL/GenBank/DDBJ whole genome shotgun (WGS) entry which is preliminary data.</text>
</comment>
<dbReference type="GO" id="GO:0008168">
    <property type="term" value="F:methyltransferase activity"/>
    <property type="evidence" value="ECO:0007669"/>
    <property type="project" value="UniProtKB-KW"/>
</dbReference>